<protein>
    <submittedName>
        <fullName evidence="1">Alpha-ribazole phosphatase</fullName>
    </submittedName>
</protein>
<dbReference type="AlphaFoldDB" id="A0A1M4URL2"/>
<dbReference type="Pfam" id="PF00300">
    <property type="entry name" value="His_Phos_1"/>
    <property type="match status" value="1"/>
</dbReference>
<gene>
    <name evidence="1" type="ORF">SAMN02745781_00545</name>
</gene>
<accession>A0A1M4URL2</accession>
<evidence type="ECO:0000313" key="1">
    <source>
        <dbReference type="EMBL" id="SHE59381.1"/>
    </source>
</evidence>
<keyword evidence="2" id="KW-1185">Reference proteome</keyword>
<dbReference type="PANTHER" id="PTHR48100:SF1">
    <property type="entry name" value="HISTIDINE PHOSPHATASE FAMILY PROTEIN-RELATED"/>
    <property type="match status" value="1"/>
</dbReference>
<dbReference type="Gene3D" id="3.40.50.1240">
    <property type="entry name" value="Phosphoglycerate mutase-like"/>
    <property type="match status" value="1"/>
</dbReference>
<dbReference type="RefSeq" id="WP_072955714.1">
    <property type="nucleotide sequence ID" value="NZ_FQUH01000002.1"/>
</dbReference>
<sequence>MIHLYLLRHGKTEGKPALNGHTDVGVDEVTQQTMARALLTHYQFQTIYTSPLTRCRYLAEQLTALDPALHLTVDERFKEQNFGRFDGVPFDALQDEWETLEKFWADPAHAPLPDAEPLAHGVARVTEAWEALIEQCQHDSLIITHGGPIRFILAHVLGLDWQNPRWYTGLAIANQSVTHLTLNRYQGQAYLTVNNIACPLTV</sequence>
<dbReference type="Proteomes" id="UP000184159">
    <property type="component" value="Unassembled WGS sequence"/>
</dbReference>
<reference evidence="2" key="1">
    <citation type="submission" date="2016-11" db="EMBL/GenBank/DDBJ databases">
        <authorList>
            <person name="Varghese N."/>
            <person name="Submissions S."/>
        </authorList>
    </citation>
    <scope>NUCLEOTIDE SEQUENCE [LARGE SCALE GENOMIC DNA]</scope>
    <source>
        <strain evidence="2">DSM 21264</strain>
    </source>
</reference>
<dbReference type="InterPro" id="IPR013078">
    <property type="entry name" value="His_Pase_superF_clade-1"/>
</dbReference>
<proteinExistence type="predicted"/>
<organism evidence="1 2">
    <name type="scientific">Vibrio gazogenes DSM 21264 = NBRC 103151</name>
    <dbReference type="NCBI Taxonomy" id="1123492"/>
    <lineage>
        <taxon>Bacteria</taxon>
        <taxon>Pseudomonadati</taxon>
        <taxon>Pseudomonadota</taxon>
        <taxon>Gammaproteobacteria</taxon>
        <taxon>Vibrionales</taxon>
        <taxon>Vibrionaceae</taxon>
        <taxon>Vibrio</taxon>
    </lineage>
</organism>
<dbReference type="InterPro" id="IPR050275">
    <property type="entry name" value="PGM_Phosphatase"/>
</dbReference>
<dbReference type="GO" id="GO:0016791">
    <property type="term" value="F:phosphatase activity"/>
    <property type="evidence" value="ECO:0007669"/>
    <property type="project" value="TreeGrafter"/>
</dbReference>
<dbReference type="InterPro" id="IPR029033">
    <property type="entry name" value="His_PPase_superfam"/>
</dbReference>
<dbReference type="SUPFAM" id="SSF53254">
    <property type="entry name" value="Phosphoglycerate mutase-like"/>
    <property type="match status" value="1"/>
</dbReference>
<dbReference type="PANTHER" id="PTHR48100">
    <property type="entry name" value="BROAD-SPECIFICITY PHOSPHATASE YOR283W-RELATED"/>
    <property type="match status" value="1"/>
</dbReference>
<dbReference type="EMBL" id="FQUH01000002">
    <property type="protein sequence ID" value="SHE59381.1"/>
    <property type="molecule type" value="Genomic_DNA"/>
</dbReference>
<dbReference type="SMART" id="SM00855">
    <property type="entry name" value="PGAM"/>
    <property type="match status" value="1"/>
</dbReference>
<evidence type="ECO:0000313" key="2">
    <source>
        <dbReference type="Proteomes" id="UP000184159"/>
    </source>
</evidence>
<name>A0A1M4URL2_VIBGA</name>
<dbReference type="GO" id="GO:0005737">
    <property type="term" value="C:cytoplasm"/>
    <property type="evidence" value="ECO:0007669"/>
    <property type="project" value="TreeGrafter"/>
</dbReference>
<dbReference type="CDD" id="cd07067">
    <property type="entry name" value="HP_PGM_like"/>
    <property type="match status" value="1"/>
</dbReference>